<reference evidence="1" key="1">
    <citation type="submission" date="2018-05" db="EMBL/GenBank/DDBJ databases">
        <authorList>
            <person name="Lanie J.A."/>
            <person name="Ng W.-L."/>
            <person name="Kazmierczak K.M."/>
            <person name="Andrzejewski T.M."/>
            <person name="Davidsen T.M."/>
            <person name="Wayne K.J."/>
            <person name="Tettelin H."/>
            <person name="Glass J.I."/>
            <person name="Rusch D."/>
            <person name="Podicherti R."/>
            <person name="Tsui H.-C.T."/>
            <person name="Winkler M.E."/>
        </authorList>
    </citation>
    <scope>NUCLEOTIDE SEQUENCE</scope>
</reference>
<protein>
    <submittedName>
        <fullName evidence="1">Uncharacterized protein</fullName>
    </submittedName>
</protein>
<gene>
    <name evidence="1" type="ORF">METZ01_LOCUS166835</name>
</gene>
<proteinExistence type="predicted"/>
<dbReference type="EMBL" id="UINC01030118">
    <property type="protein sequence ID" value="SVB13981.1"/>
    <property type="molecule type" value="Genomic_DNA"/>
</dbReference>
<evidence type="ECO:0000313" key="1">
    <source>
        <dbReference type="EMBL" id="SVB13981.1"/>
    </source>
</evidence>
<sequence length="41" mass="4688">MNKKITMRRYLRFTVVLPLTFVLLTAQDQSKVASFVEAGVD</sequence>
<dbReference type="AlphaFoldDB" id="A0A382BKA9"/>
<name>A0A382BKA9_9ZZZZ</name>
<feature type="non-terminal residue" evidence="1">
    <location>
        <position position="41"/>
    </location>
</feature>
<accession>A0A382BKA9</accession>
<organism evidence="1">
    <name type="scientific">marine metagenome</name>
    <dbReference type="NCBI Taxonomy" id="408172"/>
    <lineage>
        <taxon>unclassified sequences</taxon>
        <taxon>metagenomes</taxon>
        <taxon>ecological metagenomes</taxon>
    </lineage>
</organism>